<evidence type="ECO:0000313" key="2">
    <source>
        <dbReference type="EMBL" id="RED76312.1"/>
    </source>
</evidence>
<dbReference type="RefSeq" id="WP_116061611.1">
    <property type="nucleotide sequence ID" value="NZ_QRDZ01000012.1"/>
</dbReference>
<dbReference type="AlphaFoldDB" id="A0A3D9JQK6"/>
<proteinExistence type="predicted"/>
<protein>
    <submittedName>
        <fullName evidence="2">TadE-like protein</fullName>
    </submittedName>
</protein>
<organism evidence="2 3">
    <name type="scientific">Cohnella phaseoli</name>
    <dbReference type="NCBI Taxonomy" id="456490"/>
    <lineage>
        <taxon>Bacteria</taxon>
        <taxon>Bacillati</taxon>
        <taxon>Bacillota</taxon>
        <taxon>Bacilli</taxon>
        <taxon>Bacillales</taxon>
        <taxon>Paenibacillaceae</taxon>
        <taxon>Cohnella</taxon>
    </lineage>
</organism>
<accession>A0A3D9JQK6</accession>
<evidence type="ECO:0000256" key="1">
    <source>
        <dbReference type="SAM" id="Phobius"/>
    </source>
</evidence>
<gene>
    <name evidence="2" type="ORF">DFP98_11229</name>
</gene>
<keyword evidence="1" id="KW-1133">Transmembrane helix</keyword>
<keyword evidence="3" id="KW-1185">Reference proteome</keyword>
<sequence length="327" mass="36137">MRRRIPRIILTYERWRSIRFDSGSVTLESALAMPIFLLFILFLIFLVQTAVISMALHGALSQTARQAASAWYPVALATDKLRDSELNRQLEQWNDKWLSVADTLREYGQWLPAPMNEWADKASGVSFSLEEHAAKLAFGELLKQFADRRVLELSNVSLVAVGLPDVADRSDAYITLVAEYKLPMRVPFLGRKLVLRESARERAWIGGSPSSSKQAEEDQTGETFSVTFVSLDPNPVKPGRKATLVVRTEPGSVVDLSIVYKSGPSQAKNLGTTIADASGLASWTWHVSGRTTPGQWSMQVSNGQGGVWQHSFDVVGKSAAANEEGER</sequence>
<reference evidence="2 3" key="1">
    <citation type="submission" date="2018-07" db="EMBL/GenBank/DDBJ databases">
        <title>Genomic Encyclopedia of Type Strains, Phase III (KMG-III): the genomes of soil and plant-associated and newly described type strains.</title>
        <authorList>
            <person name="Whitman W."/>
        </authorList>
    </citation>
    <scope>NUCLEOTIDE SEQUENCE [LARGE SCALE GENOMIC DNA]</scope>
    <source>
        <strain evidence="2 3">CECT 7287</strain>
    </source>
</reference>
<dbReference type="OrthoDB" id="4376109at2"/>
<keyword evidence="1" id="KW-0472">Membrane</keyword>
<comment type="caution">
    <text evidence="2">The sequence shown here is derived from an EMBL/GenBank/DDBJ whole genome shotgun (WGS) entry which is preliminary data.</text>
</comment>
<dbReference type="Proteomes" id="UP000256977">
    <property type="component" value="Unassembled WGS sequence"/>
</dbReference>
<dbReference type="EMBL" id="QRDZ01000012">
    <property type="protein sequence ID" value="RED76312.1"/>
    <property type="molecule type" value="Genomic_DNA"/>
</dbReference>
<keyword evidence="1" id="KW-0812">Transmembrane</keyword>
<evidence type="ECO:0000313" key="3">
    <source>
        <dbReference type="Proteomes" id="UP000256977"/>
    </source>
</evidence>
<name>A0A3D9JQK6_9BACL</name>
<feature type="transmembrane region" description="Helical" evidence="1">
    <location>
        <begin position="35"/>
        <end position="56"/>
    </location>
</feature>